<protein>
    <submittedName>
        <fullName evidence="1">Uncharacterized protein</fullName>
    </submittedName>
</protein>
<feature type="non-terminal residue" evidence="1">
    <location>
        <position position="1"/>
    </location>
</feature>
<dbReference type="AlphaFoldDB" id="A0A9W8AVZ2"/>
<keyword evidence="2" id="KW-1185">Reference proteome</keyword>
<dbReference type="EMBL" id="JANBQB010001888">
    <property type="protein sequence ID" value="KAJ1969765.1"/>
    <property type="molecule type" value="Genomic_DNA"/>
</dbReference>
<proteinExistence type="predicted"/>
<sequence length="273" mass="29987">PTAPTDRTSPAVWAEARNTAANTAVLSINNHSELLGDATPAAATNTDFTPLAGIVEADWGYIDQRLPPELQRRVDQGMYRPTTALKVMKQISKGRCLGLASGNVAKSHLGVFQQVLQLSQSKPSVGSAFDLLFLDELLDDMHLWSGINTAHLGKVHAKASNTLKKSSSQLWALIANVRHVIHTLGFSQEQAKARFHGYMESSVVQPRADPINPSTVMLLTSDEVEVVRRFLASTNDEEIFKVARLYQNRARAHRRQLLDSMSSDVTASISLFD</sequence>
<organism evidence="1 2">
    <name type="scientific">Dimargaris verticillata</name>
    <dbReference type="NCBI Taxonomy" id="2761393"/>
    <lineage>
        <taxon>Eukaryota</taxon>
        <taxon>Fungi</taxon>
        <taxon>Fungi incertae sedis</taxon>
        <taxon>Zoopagomycota</taxon>
        <taxon>Kickxellomycotina</taxon>
        <taxon>Dimargaritomycetes</taxon>
        <taxon>Dimargaritales</taxon>
        <taxon>Dimargaritaceae</taxon>
        <taxon>Dimargaris</taxon>
    </lineage>
</organism>
<name>A0A9W8AVZ2_9FUNG</name>
<gene>
    <name evidence="1" type="ORF">H4R34_006133</name>
</gene>
<accession>A0A9W8AVZ2</accession>
<comment type="caution">
    <text evidence="1">The sequence shown here is derived from an EMBL/GenBank/DDBJ whole genome shotgun (WGS) entry which is preliminary data.</text>
</comment>
<dbReference type="Proteomes" id="UP001151582">
    <property type="component" value="Unassembled WGS sequence"/>
</dbReference>
<reference evidence="1" key="1">
    <citation type="submission" date="2022-07" db="EMBL/GenBank/DDBJ databases">
        <title>Phylogenomic reconstructions and comparative analyses of Kickxellomycotina fungi.</title>
        <authorList>
            <person name="Reynolds N.K."/>
            <person name="Stajich J.E."/>
            <person name="Barry K."/>
            <person name="Grigoriev I.V."/>
            <person name="Crous P."/>
            <person name="Smith M.E."/>
        </authorList>
    </citation>
    <scope>NUCLEOTIDE SEQUENCE</scope>
    <source>
        <strain evidence="1">RSA 567</strain>
    </source>
</reference>
<evidence type="ECO:0000313" key="2">
    <source>
        <dbReference type="Proteomes" id="UP001151582"/>
    </source>
</evidence>
<evidence type="ECO:0000313" key="1">
    <source>
        <dbReference type="EMBL" id="KAJ1969765.1"/>
    </source>
</evidence>